<dbReference type="SUPFAM" id="SSF54593">
    <property type="entry name" value="Glyoxalase/Bleomycin resistance protein/Dihydroxybiphenyl dioxygenase"/>
    <property type="match status" value="1"/>
</dbReference>
<dbReference type="AlphaFoldDB" id="A0A544TIN8"/>
<comment type="caution">
    <text evidence="2">The sequence shown here is derived from an EMBL/GenBank/DDBJ whole genome shotgun (WGS) entry which is preliminary data.</text>
</comment>
<evidence type="ECO:0000313" key="3">
    <source>
        <dbReference type="Proteomes" id="UP000318937"/>
    </source>
</evidence>
<proteinExistence type="predicted"/>
<dbReference type="Proteomes" id="UP000318937">
    <property type="component" value="Unassembled WGS sequence"/>
</dbReference>
<dbReference type="InterPro" id="IPR037523">
    <property type="entry name" value="VOC_core"/>
</dbReference>
<dbReference type="Pfam" id="PF18711">
    <property type="entry name" value="TxDE"/>
    <property type="match status" value="1"/>
</dbReference>
<sequence length="217" mass="24672">MFQAVKLYTDKLKQLKGFYGNVLGLTIVESGNEYFKLSIGMSTLTFQQSTKKALYHFAINIPGNQFTLAKHWAKERVTLNREDAVDETYYSRFNADAFYFEDPAGNVIELIARRNVDKWSGFSIDSLLNLSEVSITTPFVQEVGEQIQNIGVHVSGHVDIERDELNFLGSKDTFILLVPPNRRWYFSKRMSVTSPIEIELNDGQTIIVSEDGKIVTT</sequence>
<dbReference type="Gene3D" id="3.10.180.10">
    <property type="entry name" value="2,3-Dihydroxybiphenyl 1,2-Dioxygenase, domain 1"/>
    <property type="match status" value="1"/>
</dbReference>
<dbReference type="RefSeq" id="WP_142605906.1">
    <property type="nucleotide sequence ID" value="NZ_VDGG01000009.1"/>
</dbReference>
<accession>A0A544TIN8</accession>
<dbReference type="PROSITE" id="PS51819">
    <property type="entry name" value="VOC"/>
    <property type="match status" value="1"/>
</dbReference>
<name>A0A544TIN8_9BACI</name>
<dbReference type="OrthoDB" id="2703022at2"/>
<gene>
    <name evidence="2" type="ORF">FG383_05900</name>
</gene>
<feature type="domain" description="VOC" evidence="1">
    <location>
        <begin position="1"/>
        <end position="113"/>
    </location>
</feature>
<dbReference type="InterPro" id="IPR029068">
    <property type="entry name" value="Glyas_Bleomycin-R_OHBP_Dase"/>
</dbReference>
<evidence type="ECO:0000259" key="1">
    <source>
        <dbReference type="PROSITE" id="PS51819"/>
    </source>
</evidence>
<reference evidence="2 3" key="1">
    <citation type="submission" date="2019-05" db="EMBL/GenBank/DDBJ databases">
        <title>Psychrobacillus vulpis sp. nov., a new species isolated from feces of a red fox that inhabits in The Tablas de Daimiel Natural Park, Albacete, Spain.</title>
        <authorList>
            <person name="Rodriguez M."/>
            <person name="Reina J.C."/>
            <person name="Bejar V."/>
            <person name="Llamas I."/>
        </authorList>
    </citation>
    <scope>NUCLEOTIDE SEQUENCE [LARGE SCALE GENOMIC DNA]</scope>
    <source>
        <strain evidence="2 3">NHI-2</strain>
    </source>
</reference>
<protein>
    <recommendedName>
        <fullName evidence="1">VOC domain-containing protein</fullName>
    </recommendedName>
</protein>
<organism evidence="2 3">
    <name type="scientific">Psychrobacillus soli</name>
    <dbReference type="NCBI Taxonomy" id="1543965"/>
    <lineage>
        <taxon>Bacteria</taxon>
        <taxon>Bacillati</taxon>
        <taxon>Bacillota</taxon>
        <taxon>Bacilli</taxon>
        <taxon>Bacillales</taxon>
        <taxon>Bacillaceae</taxon>
        <taxon>Psychrobacillus</taxon>
    </lineage>
</organism>
<dbReference type="InterPro" id="IPR040553">
    <property type="entry name" value="TxDE"/>
</dbReference>
<keyword evidence="3" id="KW-1185">Reference proteome</keyword>
<dbReference type="EMBL" id="VDGG01000009">
    <property type="protein sequence ID" value="TQR17290.1"/>
    <property type="molecule type" value="Genomic_DNA"/>
</dbReference>
<evidence type="ECO:0000313" key="2">
    <source>
        <dbReference type="EMBL" id="TQR17290.1"/>
    </source>
</evidence>